<dbReference type="InterPro" id="IPR031166">
    <property type="entry name" value="G_ENGA"/>
</dbReference>
<dbReference type="Pfam" id="PF01926">
    <property type="entry name" value="MMR_HSR1"/>
    <property type="match status" value="2"/>
</dbReference>
<keyword evidence="5 8" id="KW-0547">Nucleotide-binding</keyword>
<feature type="binding site" evidence="8">
    <location>
        <begin position="370"/>
        <end position="373"/>
    </location>
    <ligand>
        <name>GTP</name>
        <dbReference type="ChEBI" id="CHEBI:37565"/>
        <label>2</label>
    </ligand>
</feature>
<proteinExistence type="inferred from homology"/>
<dbReference type="GO" id="GO:0005525">
    <property type="term" value="F:GTP binding"/>
    <property type="evidence" value="ECO:0007669"/>
    <property type="project" value="UniProtKB-UniRule"/>
</dbReference>
<dbReference type="SUPFAM" id="SSF52540">
    <property type="entry name" value="P-loop containing nucleoside triphosphate hydrolases"/>
    <property type="match status" value="2"/>
</dbReference>
<feature type="binding site" evidence="8">
    <location>
        <begin position="194"/>
        <end position="197"/>
    </location>
    <ligand>
        <name>GTP</name>
        <dbReference type="ChEBI" id="CHEBI:37565"/>
        <label>1</label>
    </ligand>
</feature>
<evidence type="ECO:0000256" key="6">
    <source>
        <dbReference type="ARBA" id="ARBA00023134"/>
    </source>
</evidence>
<dbReference type="PIRSF" id="PIRSF006485">
    <property type="entry name" value="GTP-binding_EngA"/>
    <property type="match status" value="1"/>
</dbReference>
<feature type="domain" description="EngA-type G" evidence="11">
    <location>
        <begin position="252"/>
        <end position="426"/>
    </location>
</feature>
<dbReference type="GO" id="GO:0042254">
    <property type="term" value="P:ribosome biogenesis"/>
    <property type="evidence" value="ECO:0007669"/>
    <property type="project" value="UniProtKB-KW"/>
</dbReference>
<comment type="function">
    <text evidence="8 10">GTPase that plays an essential role in the late steps of ribosome biogenesis.</text>
</comment>
<dbReference type="InterPro" id="IPR027417">
    <property type="entry name" value="P-loop_NTPase"/>
</dbReference>
<dbReference type="NCBIfam" id="TIGR00231">
    <property type="entry name" value="small_GTP"/>
    <property type="match status" value="2"/>
</dbReference>
<reference evidence="12 13" key="1">
    <citation type="submission" date="2019-02" db="EMBL/GenBank/DDBJ databases">
        <title>Deep-cultivation of Planctomycetes and their phenomic and genomic characterization uncovers novel biology.</title>
        <authorList>
            <person name="Wiegand S."/>
            <person name="Jogler M."/>
            <person name="Boedeker C."/>
            <person name="Pinto D."/>
            <person name="Vollmers J."/>
            <person name="Rivas-Marin E."/>
            <person name="Kohn T."/>
            <person name="Peeters S.H."/>
            <person name="Heuer A."/>
            <person name="Rast P."/>
            <person name="Oberbeckmann S."/>
            <person name="Bunk B."/>
            <person name="Jeske O."/>
            <person name="Meyerdierks A."/>
            <person name="Storesund J.E."/>
            <person name="Kallscheuer N."/>
            <person name="Luecker S."/>
            <person name="Lage O.M."/>
            <person name="Pohl T."/>
            <person name="Merkel B.J."/>
            <person name="Hornburger P."/>
            <person name="Mueller R.-W."/>
            <person name="Bruemmer F."/>
            <person name="Labrenz M."/>
            <person name="Spormann A.M."/>
            <person name="Op Den Camp H."/>
            <person name="Overmann J."/>
            <person name="Amann R."/>
            <person name="Jetten M.S.M."/>
            <person name="Mascher T."/>
            <person name="Medema M.H."/>
            <person name="Devos D.P."/>
            <person name="Kaster A.-K."/>
            <person name="Ovreas L."/>
            <person name="Rohde M."/>
            <person name="Galperin M.Y."/>
            <person name="Jogler C."/>
        </authorList>
    </citation>
    <scope>NUCLEOTIDE SEQUENCE [LARGE SCALE GENOMIC DNA]</scope>
    <source>
        <strain evidence="12 13">V7</strain>
    </source>
</reference>
<keyword evidence="4 10" id="KW-0677">Repeat</keyword>
<evidence type="ECO:0000256" key="1">
    <source>
        <dbReference type="ARBA" id="ARBA00008279"/>
    </source>
</evidence>
<dbReference type="InterPro" id="IPR006073">
    <property type="entry name" value="GTP-bd"/>
</dbReference>
<dbReference type="InterPro" id="IPR016484">
    <property type="entry name" value="GTPase_Der"/>
</dbReference>
<comment type="similarity">
    <text evidence="1 8 9 10">Belongs to the TRAFAC class TrmE-Era-EngA-EngB-Septin-like GTPase superfamily. EngA (Der) GTPase family.</text>
</comment>
<evidence type="ECO:0000313" key="13">
    <source>
        <dbReference type="Proteomes" id="UP000316476"/>
    </source>
</evidence>
<dbReference type="InterPro" id="IPR032859">
    <property type="entry name" value="KH_dom-like"/>
</dbReference>
<name>A0A5C6FW10_9PLAN</name>
<evidence type="ECO:0000256" key="3">
    <source>
        <dbReference type="ARBA" id="ARBA00022517"/>
    </source>
</evidence>
<dbReference type="NCBIfam" id="TIGR03594">
    <property type="entry name" value="GTPase_EngA"/>
    <property type="match status" value="1"/>
</dbReference>
<dbReference type="Gene3D" id="3.30.300.20">
    <property type="match status" value="1"/>
</dbReference>
<gene>
    <name evidence="8 12" type="primary">der</name>
    <name evidence="12" type="ORF">V7x_13780</name>
</gene>
<comment type="subunit">
    <text evidence="8">Associates with the 50S ribosomal subunit.</text>
</comment>
<evidence type="ECO:0000256" key="10">
    <source>
        <dbReference type="RuleBase" id="RU004481"/>
    </source>
</evidence>
<evidence type="ECO:0000259" key="11">
    <source>
        <dbReference type="PROSITE" id="PS51712"/>
    </source>
</evidence>
<dbReference type="FunFam" id="3.30.300.20:FF:000004">
    <property type="entry name" value="GTPase Der"/>
    <property type="match status" value="1"/>
</dbReference>
<dbReference type="CDD" id="cd01895">
    <property type="entry name" value="EngA2"/>
    <property type="match status" value="1"/>
</dbReference>
<protein>
    <recommendedName>
        <fullName evidence="2 8">GTPase Der</fullName>
    </recommendedName>
    <alternativeName>
        <fullName evidence="7 8">GTP-binding protein EngA</fullName>
    </alternativeName>
</protein>
<dbReference type="FunFam" id="3.40.50.300:FF:000040">
    <property type="entry name" value="GTPase Der"/>
    <property type="match status" value="1"/>
</dbReference>
<dbReference type="EMBL" id="SJPZ01000001">
    <property type="protein sequence ID" value="TWU65825.1"/>
    <property type="molecule type" value="Genomic_DNA"/>
</dbReference>
<dbReference type="GO" id="GO:0043022">
    <property type="term" value="F:ribosome binding"/>
    <property type="evidence" value="ECO:0007669"/>
    <property type="project" value="TreeGrafter"/>
</dbReference>
<keyword evidence="6 8" id="KW-0342">GTP-binding</keyword>
<dbReference type="PANTHER" id="PTHR43834:SF6">
    <property type="entry name" value="GTPASE DER"/>
    <property type="match status" value="1"/>
</dbReference>
<dbReference type="Pfam" id="PF14714">
    <property type="entry name" value="KH_dom-like"/>
    <property type="match status" value="1"/>
</dbReference>
<keyword evidence="3 8" id="KW-0690">Ribosome biogenesis</keyword>
<dbReference type="InterPro" id="IPR005225">
    <property type="entry name" value="Small_GTP-bd"/>
</dbReference>
<dbReference type="CDD" id="cd01894">
    <property type="entry name" value="EngA1"/>
    <property type="match status" value="1"/>
</dbReference>
<feature type="binding site" evidence="8">
    <location>
        <begin position="82"/>
        <end position="89"/>
    </location>
    <ligand>
        <name>GTP</name>
        <dbReference type="ChEBI" id="CHEBI:37565"/>
        <label>1</label>
    </ligand>
</feature>
<dbReference type="PRINTS" id="PR00326">
    <property type="entry name" value="GTP1OBG"/>
</dbReference>
<evidence type="ECO:0000313" key="12">
    <source>
        <dbReference type="EMBL" id="TWU65825.1"/>
    </source>
</evidence>
<feature type="binding site" evidence="8">
    <location>
        <begin position="305"/>
        <end position="309"/>
    </location>
    <ligand>
        <name>GTP</name>
        <dbReference type="ChEBI" id="CHEBI:37565"/>
        <label>2</label>
    </ligand>
</feature>
<dbReference type="InterPro" id="IPR015946">
    <property type="entry name" value="KH_dom-like_a/b"/>
</dbReference>
<dbReference type="PANTHER" id="PTHR43834">
    <property type="entry name" value="GTPASE DER"/>
    <property type="match status" value="1"/>
</dbReference>
<accession>A0A5C6FW10</accession>
<dbReference type="Gene3D" id="3.40.50.300">
    <property type="entry name" value="P-loop containing nucleotide triphosphate hydrolases"/>
    <property type="match status" value="2"/>
</dbReference>
<feature type="binding site" evidence="8">
    <location>
        <begin position="131"/>
        <end position="135"/>
    </location>
    <ligand>
        <name>GTP</name>
        <dbReference type="ChEBI" id="CHEBI:37565"/>
        <label>1</label>
    </ligand>
</feature>
<evidence type="ECO:0000256" key="4">
    <source>
        <dbReference type="ARBA" id="ARBA00022737"/>
    </source>
</evidence>
<dbReference type="Proteomes" id="UP000316476">
    <property type="component" value="Unassembled WGS sequence"/>
</dbReference>
<evidence type="ECO:0000256" key="5">
    <source>
        <dbReference type="ARBA" id="ARBA00022741"/>
    </source>
</evidence>
<feature type="domain" description="EngA-type G" evidence="11">
    <location>
        <begin position="76"/>
        <end position="242"/>
    </location>
</feature>
<evidence type="ECO:0000256" key="2">
    <source>
        <dbReference type="ARBA" id="ARBA00020953"/>
    </source>
</evidence>
<sequence>MPIPERGSAATSFSTSGRALSAGRTIARQFLWDRRLDPLGRSAESVYPSPLITPPRWSDRIRAPFASTFCPIMPVPQVAIVGRPNVGKSSLFNWLARRRLAIVDDFEGVTRDRMTTLIEIGETEKFFELVDTGGMGIEDPDDLTADVQRQIEAAIASADVILLVVDIQTGLMPLDEMVTERLRAVQRPVILVANKADQEHMDTHAEEFHRLGRGHLICVSTTQNRNRDKLLDLIQDRLPEYDDDDVVETPQMKVAIVGRRNVGKSTFVNTLSESDRMIVSEVAGTTRDSVDVLFEMDGQSFIAIDTPGLRKRKSVRTDLDFYGTHRAQRSIRRADVVLMFFDAMEKTSKVDKQLVGYIMEHHKPCIFVVNKWDLLKGQLPTDRWVKYLRGQFPTLAYAPIAFITGETGKNVKTLLNHATMLYKQSMHRVSTGLLNRIIRDAVTAHPPAMYQNRRPKIYYATQVSTQPPTIVLMCSDPKAFGKDYQRYLLNTFRDHLPFGEVPIKMYLNKRARNDEKAEALPKEGGG</sequence>
<evidence type="ECO:0000256" key="8">
    <source>
        <dbReference type="HAMAP-Rule" id="MF_00195"/>
    </source>
</evidence>
<evidence type="ECO:0000256" key="9">
    <source>
        <dbReference type="PROSITE-ProRule" id="PRU01049"/>
    </source>
</evidence>
<feature type="binding site" evidence="8">
    <location>
        <begin position="258"/>
        <end position="265"/>
    </location>
    <ligand>
        <name>GTP</name>
        <dbReference type="ChEBI" id="CHEBI:37565"/>
        <label>2</label>
    </ligand>
</feature>
<organism evidence="12 13">
    <name type="scientific">Crateriforma conspicua</name>
    <dbReference type="NCBI Taxonomy" id="2527996"/>
    <lineage>
        <taxon>Bacteria</taxon>
        <taxon>Pseudomonadati</taxon>
        <taxon>Planctomycetota</taxon>
        <taxon>Planctomycetia</taxon>
        <taxon>Planctomycetales</taxon>
        <taxon>Planctomycetaceae</taxon>
        <taxon>Crateriforma</taxon>
    </lineage>
</organism>
<evidence type="ECO:0000256" key="7">
    <source>
        <dbReference type="ARBA" id="ARBA00032345"/>
    </source>
</evidence>
<dbReference type="HAMAP" id="MF_00195">
    <property type="entry name" value="GTPase_Der"/>
    <property type="match status" value="1"/>
</dbReference>
<dbReference type="AlphaFoldDB" id="A0A5C6FW10"/>
<dbReference type="PROSITE" id="PS51712">
    <property type="entry name" value="G_ENGA"/>
    <property type="match status" value="2"/>
</dbReference>
<comment type="caution">
    <text evidence="12">The sequence shown here is derived from an EMBL/GenBank/DDBJ whole genome shotgun (WGS) entry which is preliminary data.</text>
</comment>